<evidence type="ECO:0000313" key="3">
    <source>
        <dbReference type="Proteomes" id="UP000297295"/>
    </source>
</evidence>
<accession>A0A4E0PYM9</accession>
<dbReference type="OrthoDB" id="15395at2157"/>
<dbReference type="PANTHER" id="PTHR40082">
    <property type="entry name" value="BLR5956 PROTEIN"/>
    <property type="match status" value="1"/>
</dbReference>
<keyword evidence="3" id="KW-1185">Reference proteome</keyword>
<evidence type="ECO:0000259" key="1">
    <source>
        <dbReference type="Pfam" id="PF02602"/>
    </source>
</evidence>
<gene>
    <name evidence="2" type="ORF">CUN85_03825</name>
</gene>
<dbReference type="GO" id="GO:0004852">
    <property type="term" value="F:uroporphyrinogen-III synthase activity"/>
    <property type="evidence" value="ECO:0007669"/>
    <property type="project" value="InterPro"/>
</dbReference>
<dbReference type="SUPFAM" id="SSF69618">
    <property type="entry name" value="HemD-like"/>
    <property type="match status" value="1"/>
</dbReference>
<name>A0A4E0PYM9_9EURY</name>
<feature type="domain" description="Tetrapyrrole biosynthesis uroporphyrinogen III synthase" evidence="1">
    <location>
        <begin position="23"/>
        <end position="257"/>
    </location>
</feature>
<dbReference type="Proteomes" id="UP000297295">
    <property type="component" value="Unassembled WGS sequence"/>
</dbReference>
<dbReference type="Pfam" id="PF02602">
    <property type="entry name" value="HEM4"/>
    <property type="match status" value="1"/>
</dbReference>
<dbReference type="CDD" id="cd06578">
    <property type="entry name" value="HemD"/>
    <property type="match status" value="1"/>
</dbReference>
<dbReference type="EMBL" id="PGGK01000003">
    <property type="protein sequence ID" value="TGC10630.1"/>
    <property type="molecule type" value="Genomic_DNA"/>
</dbReference>
<dbReference type="InterPro" id="IPR036108">
    <property type="entry name" value="4pyrrol_syn_uPrphyn_synt_sf"/>
</dbReference>
<organism evidence="2 3">
    <name type="scientific">Methanolobus halotolerans</name>
    <dbReference type="NCBI Taxonomy" id="2052935"/>
    <lineage>
        <taxon>Archaea</taxon>
        <taxon>Methanobacteriati</taxon>
        <taxon>Methanobacteriota</taxon>
        <taxon>Stenosarchaea group</taxon>
        <taxon>Methanomicrobia</taxon>
        <taxon>Methanosarcinales</taxon>
        <taxon>Methanosarcinaceae</taxon>
        <taxon>Methanolobus</taxon>
    </lineage>
</organism>
<comment type="caution">
    <text evidence="2">The sequence shown here is derived from an EMBL/GenBank/DDBJ whole genome shotgun (WGS) entry which is preliminary data.</text>
</comment>
<dbReference type="PANTHER" id="PTHR40082:SF1">
    <property type="entry name" value="BLR5956 PROTEIN"/>
    <property type="match status" value="1"/>
</dbReference>
<dbReference type="InterPro" id="IPR039793">
    <property type="entry name" value="UROS/Hem4"/>
</dbReference>
<reference evidence="2 3" key="1">
    <citation type="submission" date="2017-11" db="EMBL/GenBank/DDBJ databases">
        <title>Isolation and Characterization of Methanogenic Archaea from Saline Meromictic Lake at Siberia.</title>
        <authorList>
            <person name="Shen Y."/>
            <person name="Huang H.-H."/>
            <person name="Lai M.-C."/>
            <person name="Chen S.-C."/>
        </authorList>
    </citation>
    <scope>NUCLEOTIDE SEQUENCE [LARGE SCALE GENOMIC DNA]</scope>
    <source>
        <strain evidence="2 3">SY-01</strain>
    </source>
</reference>
<proteinExistence type="predicted"/>
<dbReference type="AlphaFoldDB" id="A0A4E0PYM9"/>
<dbReference type="InterPro" id="IPR003754">
    <property type="entry name" value="4pyrrol_synth_uPrphyn_synth"/>
</dbReference>
<protein>
    <submittedName>
        <fullName evidence="2">Uroporphyrinogen-III synthase</fullName>
    </submittedName>
</protein>
<dbReference type="Gene3D" id="3.40.50.10090">
    <property type="match status" value="2"/>
</dbReference>
<dbReference type="RefSeq" id="WP_135389009.1">
    <property type="nucleotide sequence ID" value="NZ_PGGK01000003.1"/>
</dbReference>
<sequence>MTNKKEIPVIAIMRPEIHIRDSVELARSMGFEPLAVPMVVLNNMKDGRFDSFFTRVMKGETDYVIFDSASGIDFTLRKVPHSIRPQFIEALNRLSVVANSPGTKQALEETGVKVEGVPSHYSSEGLIDYLRDNVEGAVVDIARGYACSSMLIEGLRDFGATVFETIVYNLIDPDGDEQKELIESAMKGNIDVFAFTNCVIVNNFFDHAKRLGYDKDIPKVLNNSIVASMGEGTAHALRLHRVKSGVIPDNFTFEELLRASMQAYTDAKGHL</sequence>
<evidence type="ECO:0000313" key="2">
    <source>
        <dbReference type="EMBL" id="TGC10630.1"/>
    </source>
</evidence>
<dbReference type="GO" id="GO:0006780">
    <property type="term" value="P:uroporphyrinogen III biosynthetic process"/>
    <property type="evidence" value="ECO:0007669"/>
    <property type="project" value="InterPro"/>
</dbReference>